<protein>
    <recommendedName>
        <fullName evidence="4">Peptidase S1 domain-containing protein</fullName>
    </recommendedName>
</protein>
<reference evidence="2" key="3">
    <citation type="submission" date="2018-08" db="UniProtKB">
        <authorList>
            <consortium name="EnsemblPlants"/>
        </authorList>
    </citation>
    <scope>IDENTIFICATION</scope>
    <source>
        <strain evidence="2">cv. Bd21</strain>
    </source>
</reference>
<dbReference type="EMBL" id="CM000881">
    <property type="protein sequence ID" value="KQK05027.1"/>
    <property type="molecule type" value="Genomic_DNA"/>
</dbReference>
<dbReference type="PANTHER" id="PTHR36141">
    <property type="entry name" value="OS08G0148500 PROTEIN"/>
    <property type="match status" value="1"/>
</dbReference>
<evidence type="ECO:0008006" key="4">
    <source>
        <dbReference type="Google" id="ProtNLM"/>
    </source>
</evidence>
<evidence type="ECO:0000313" key="3">
    <source>
        <dbReference type="Proteomes" id="UP000008810"/>
    </source>
</evidence>
<dbReference type="FunCoup" id="A0A0Q3IGI1">
    <property type="interactions" value="710"/>
</dbReference>
<dbReference type="EnsemblPlants" id="KQK05027">
    <property type="protein sequence ID" value="KQK05027"/>
    <property type="gene ID" value="BRADI_2g17480v3"/>
</dbReference>
<keyword evidence="3" id="KW-1185">Reference proteome</keyword>
<evidence type="ECO:0000313" key="1">
    <source>
        <dbReference type="EMBL" id="KQK05027.1"/>
    </source>
</evidence>
<dbReference type="SUPFAM" id="SSF50494">
    <property type="entry name" value="Trypsin-like serine proteases"/>
    <property type="match status" value="1"/>
</dbReference>
<reference evidence="1" key="2">
    <citation type="submission" date="2017-06" db="EMBL/GenBank/DDBJ databases">
        <title>WGS assembly of Brachypodium distachyon.</title>
        <authorList>
            <consortium name="The International Brachypodium Initiative"/>
            <person name="Lucas S."/>
            <person name="Harmon-Smith M."/>
            <person name="Lail K."/>
            <person name="Tice H."/>
            <person name="Grimwood J."/>
            <person name="Bruce D."/>
            <person name="Barry K."/>
            <person name="Shu S."/>
            <person name="Lindquist E."/>
            <person name="Wang M."/>
            <person name="Pitluck S."/>
            <person name="Vogel J.P."/>
            <person name="Garvin D.F."/>
            <person name="Mockler T.C."/>
            <person name="Schmutz J."/>
            <person name="Rokhsar D."/>
            <person name="Bevan M.W."/>
        </authorList>
    </citation>
    <scope>NUCLEOTIDE SEQUENCE</scope>
    <source>
        <strain evidence="1">Bd21</strain>
    </source>
</reference>
<dbReference type="OrthoDB" id="693280at2759"/>
<sequence length="234" mass="25676">MADDGQNLGGAPPIGTGREIEREVAMEAKPSTFCVLVDIRREDEDDDFDEAAKKKYDKVEKAVRIKEKKKKIRQSTGFAVSTNGNGLRILTCAHVISDVYTQGNHQQLIRGEMNKIFKFGVHCVHQESDLHNDTELDLLVLEVEVGELCVSLCDLSYDAVTALYIKGYTMRPLEVSGMAGDNGFSGSPVLTGHGQCVGVYHGVFNLSNGYAISLTDVKAFLGQHNMLVWGPNKP</sequence>
<accession>A0A0Q3IGI1</accession>
<name>A0A0Q3IGI1_BRADI</name>
<dbReference type="Proteomes" id="UP000008810">
    <property type="component" value="Chromosome 2"/>
</dbReference>
<proteinExistence type="predicted"/>
<reference evidence="1 2" key="1">
    <citation type="journal article" date="2010" name="Nature">
        <title>Genome sequencing and analysis of the model grass Brachypodium distachyon.</title>
        <authorList>
            <consortium name="International Brachypodium Initiative"/>
        </authorList>
    </citation>
    <scope>NUCLEOTIDE SEQUENCE [LARGE SCALE GENOMIC DNA]</scope>
    <source>
        <strain evidence="1 2">Bd21</strain>
    </source>
</reference>
<dbReference type="PANTHER" id="PTHR36141:SF4">
    <property type="entry name" value="OS08G0148566 PROTEIN"/>
    <property type="match status" value="1"/>
</dbReference>
<dbReference type="InParanoid" id="A0A0Q3IGI1"/>
<evidence type="ECO:0000313" key="2">
    <source>
        <dbReference type="EnsemblPlants" id="KQK05027"/>
    </source>
</evidence>
<dbReference type="InterPro" id="IPR009003">
    <property type="entry name" value="Peptidase_S1_PA"/>
</dbReference>
<dbReference type="Gramene" id="KQK05027">
    <property type="protein sequence ID" value="KQK05027"/>
    <property type="gene ID" value="BRADI_2g17480v3"/>
</dbReference>
<organism evidence="1">
    <name type="scientific">Brachypodium distachyon</name>
    <name type="common">Purple false brome</name>
    <name type="synonym">Trachynia distachya</name>
    <dbReference type="NCBI Taxonomy" id="15368"/>
    <lineage>
        <taxon>Eukaryota</taxon>
        <taxon>Viridiplantae</taxon>
        <taxon>Streptophyta</taxon>
        <taxon>Embryophyta</taxon>
        <taxon>Tracheophyta</taxon>
        <taxon>Spermatophyta</taxon>
        <taxon>Magnoliopsida</taxon>
        <taxon>Liliopsida</taxon>
        <taxon>Poales</taxon>
        <taxon>Poaceae</taxon>
        <taxon>BOP clade</taxon>
        <taxon>Pooideae</taxon>
        <taxon>Stipodae</taxon>
        <taxon>Brachypodieae</taxon>
        <taxon>Brachypodium</taxon>
    </lineage>
</organism>
<dbReference type="InterPro" id="IPR043504">
    <property type="entry name" value="Peptidase_S1_PA_chymotrypsin"/>
</dbReference>
<dbReference type="Gene3D" id="2.40.10.10">
    <property type="entry name" value="Trypsin-like serine proteases"/>
    <property type="match status" value="2"/>
</dbReference>
<dbReference type="AlphaFoldDB" id="A0A0Q3IGI1"/>
<gene>
    <name evidence="1" type="ORF">BRADI_2g17480v3</name>
</gene>